<dbReference type="EMBL" id="KV454478">
    <property type="protein sequence ID" value="ODV61846.1"/>
    <property type="molecule type" value="Genomic_DNA"/>
</dbReference>
<feature type="compositionally biased region" description="Polar residues" evidence="2">
    <location>
        <begin position="110"/>
        <end position="122"/>
    </location>
</feature>
<keyword evidence="4" id="KW-1185">Reference proteome</keyword>
<evidence type="ECO:0000313" key="3">
    <source>
        <dbReference type="EMBL" id="ODV61846.1"/>
    </source>
</evidence>
<evidence type="ECO:0000256" key="2">
    <source>
        <dbReference type="SAM" id="MobiDB-lite"/>
    </source>
</evidence>
<feature type="region of interest" description="Disordered" evidence="2">
    <location>
        <begin position="318"/>
        <end position="359"/>
    </location>
</feature>
<feature type="region of interest" description="Disordered" evidence="2">
    <location>
        <begin position="197"/>
        <end position="216"/>
    </location>
</feature>
<dbReference type="AlphaFoldDB" id="A0A1D2VJP9"/>
<name>A0A1D2VJP9_9ASCO</name>
<evidence type="ECO:0000313" key="4">
    <source>
        <dbReference type="Proteomes" id="UP000095038"/>
    </source>
</evidence>
<organism evidence="3 4">
    <name type="scientific">Ascoidea rubescens DSM 1968</name>
    <dbReference type="NCBI Taxonomy" id="1344418"/>
    <lineage>
        <taxon>Eukaryota</taxon>
        <taxon>Fungi</taxon>
        <taxon>Dikarya</taxon>
        <taxon>Ascomycota</taxon>
        <taxon>Saccharomycotina</taxon>
        <taxon>Saccharomycetes</taxon>
        <taxon>Ascoideaceae</taxon>
        <taxon>Ascoidea</taxon>
    </lineage>
</organism>
<evidence type="ECO:0000256" key="1">
    <source>
        <dbReference type="SAM" id="Coils"/>
    </source>
</evidence>
<dbReference type="GeneID" id="30962778"/>
<keyword evidence="1" id="KW-0175">Coiled coil</keyword>
<proteinExistence type="predicted"/>
<feature type="compositionally biased region" description="Low complexity" evidence="2">
    <location>
        <begin position="199"/>
        <end position="213"/>
    </location>
</feature>
<dbReference type="STRING" id="1344418.A0A1D2VJP9"/>
<reference evidence="4" key="1">
    <citation type="submission" date="2016-05" db="EMBL/GenBank/DDBJ databases">
        <title>Comparative genomics of biotechnologically important yeasts.</title>
        <authorList>
            <consortium name="DOE Joint Genome Institute"/>
            <person name="Riley R."/>
            <person name="Haridas S."/>
            <person name="Wolfe K.H."/>
            <person name="Lopes M.R."/>
            <person name="Hittinger C.T."/>
            <person name="Goker M."/>
            <person name="Salamov A."/>
            <person name="Wisecaver J."/>
            <person name="Long T.M."/>
            <person name="Aerts A.L."/>
            <person name="Barry K."/>
            <person name="Choi C."/>
            <person name="Clum A."/>
            <person name="Coughlan A.Y."/>
            <person name="Deshpande S."/>
            <person name="Douglass A.P."/>
            <person name="Hanson S.J."/>
            <person name="Klenk H.-P."/>
            <person name="Labutti K."/>
            <person name="Lapidus A."/>
            <person name="Lindquist E."/>
            <person name="Lipzen A."/>
            <person name="Meier-Kolthoff J.P."/>
            <person name="Ohm R.A."/>
            <person name="Otillar R.P."/>
            <person name="Pangilinan J."/>
            <person name="Peng Y."/>
            <person name="Rokas A."/>
            <person name="Rosa C.A."/>
            <person name="Scheuner C."/>
            <person name="Sibirny A.A."/>
            <person name="Slot J.C."/>
            <person name="Stielow J.B."/>
            <person name="Sun H."/>
            <person name="Kurtzman C.P."/>
            <person name="Blackwell M."/>
            <person name="Grigoriev I.V."/>
            <person name="Jeffries T.W."/>
        </authorList>
    </citation>
    <scope>NUCLEOTIDE SEQUENCE [LARGE SCALE GENOMIC DNA]</scope>
    <source>
        <strain evidence="4">DSM 1968</strain>
    </source>
</reference>
<feature type="region of interest" description="Disordered" evidence="2">
    <location>
        <begin position="44"/>
        <end position="135"/>
    </location>
</feature>
<gene>
    <name evidence="3" type="ORF">ASCRUDRAFT_138603</name>
</gene>
<feature type="compositionally biased region" description="Low complexity" evidence="2">
    <location>
        <begin position="338"/>
        <end position="358"/>
    </location>
</feature>
<dbReference type="RefSeq" id="XP_020048153.1">
    <property type="nucleotide sequence ID" value="XM_020189142.1"/>
</dbReference>
<feature type="compositionally biased region" description="Polar residues" evidence="2">
    <location>
        <begin position="319"/>
        <end position="337"/>
    </location>
</feature>
<feature type="coiled-coil region" evidence="1">
    <location>
        <begin position="412"/>
        <end position="439"/>
    </location>
</feature>
<dbReference type="Proteomes" id="UP000095038">
    <property type="component" value="Unassembled WGS sequence"/>
</dbReference>
<sequence>MTSGIELLTFNFTPVTYNVKKDDLSNKNQLDDKDYSVDPIKRKSDFQLINSSPSTQSTDTDFDSNGNNTNNLSAASNFKRRPLTNSKINTNTNNPAVDNNSKPKSKSKSIDSVFNSGSMSRSRNGKLLKYPSSSSNYSLTVDRNRRYSVANPTEIYDSLSYVASTISSSNQSSSINIFNKNNSNTILNTNLFNAPTPTPTLSSSTPTSTSVSPANGCKTRKLSNEEIINLMEQEQDAMVLKLIKEIHHLKNENYKLKNQLQKSSPTNSPKSLSLSLSLSLSNHSKSSADSSDLNNSNYIYESNKLKRKNFFLPSKNKRFASSPNISTDDTPSGLSNFNLNTTTTTTNSLSPPDSTDTTANLDESNASENIMVDSENVMVDSQTNNNNESSTPRFTNIEICSKDNGSTVELENLTLKNKIVELTEQLNQTHNELKKLQLQN</sequence>
<accession>A0A1D2VJP9</accession>
<protein>
    <submittedName>
        <fullName evidence="3">Uncharacterized protein</fullName>
    </submittedName>
</protein>
<dbReference type="InParanoid" id="A0A1D2VJP9"/>
<feature type="compositionally biased region" description="Polar residues" evidence="2">
    <location>
        <begin position="47"/>
        <end position="76"/>
    </location>
</feature>
<dbReference type="OrthoDB" id="4026704at2759"/>